<dbReference type="PANTHER" id="PTHR34388:SF1">
    <property type="entry name" value="DNA POLYMERASE III SUBUNIT DELTA"/>
    <property type="match status" value="1"/>
</dbReference>
<dbReference type="AlphaFoldDB" id="A0A9X4E5L2"/>
<dbReference type="Gene3D" id="3.40.50.300">
    <property type="entry name" value="P-loop containing nucleotide triphosphate hydrolases"/>
    <property type="match status" value="1"/>
</dbReference>
<dbReference type="Pfam" id="PF21694">
    <property type="entry name" value="DNA_pol3_delta_C"/>
    <property type="match status" value="1"/>
</dbReference>
<feature type="domain" description="DNA polymerase III delta N-terminal" evidence="9">
    <location>
        <begin position="21"/>
        <end position="139"/>
    </location>
</feature>
<dbReference type="GO" id="GO:0006261">
    <property type="term" value="P:DNA-templated DNA replication"/>
    <property type="evidence" value="ECO:0007669"/>
    <property type="project" value="TreeGrafter"/>
</dbReference>
<dbReference type="PANTHER" id="PTHR34388">
    <property type="entry name" value="DNA POLYMERASE III SUBUNIT DELTA"/>
    <property type="match status" value="1"/>
</dbReference>
<dbReference type="Gene3D" id="1.20.272.10">
    <property type="match status" value="1"/>
</dbReference>
<organism evidence="11">
    <name type="scientific">Neisseria leonii</name>
    <dbReference type="NCBI Taxonomy" id="2995413"/>
    <lineage>
        <taxon>Bacteria</taxon>
        <taxon>Pseudomonadati</taxon>
        <taxon>Pseudomonadota</taxon>
        <taxon>Betaproteobacteria</taxon>
        <taxon>Neisseriales</taxon>
        <taxon>Neisseriaceae</taxon>
        <taxon>Neisseria</taxon>
    </lineage>
</organism>
<dbReference type="InterPro" id="IPR008921">
    <property type="entry name" value="DNA_pol3_clamp-load_cplx_C"/>
</dbReference>
<dbReference type="InterPro" id="IPR010372">
    <property type="entry name" value="DNA_pol3_delta_N"/>
</dbReference>
<keyword evidence="5" id="KW-0235">DNA replication</keyword>
<dbReference type="Proteomes" id="UP001149607">
    <property type="component" value="Chromosome"/>
</dbReference>
<dbReference type="EC" id="2.7.7.7" evidence="1"/>
<dbReference type="InterPro" id="IPR005790">
    <property type="entry name" value="DNA_polIII_delta"/>
</dbReference>
<evidence type="ECO:0000256" key="6">
    <source>
        <dbReference type="ARBA" id="ARBA00022932"/>
    </source>
</evidence>
<dbReference type="InterPro" id="IPR048466">
    <property type="entry name" value="DNA_pol3_delta-like_C"/>
</dbReference>
<reference evidence="11" key="1">
    <citation type="submission" date="2022-10" db="EMBL/GenBank/DDBJ databases">
        <authorList>
            <person name="Boutroux M."/>
        </authorList>
    </citation>
    <scope>NUCLEOTIDE SEQUENCE</scope>
    <source>
        <strain evidence="11">51.81</strain>
    </source>
</reference>
<evidence type="ECO:0000256" key="3">
    <source>
        <dbReference type="ARBA" id="ARBA00022679"/>
    </source>
</evidence>
<dbReference type="CDD" id="cd18138">
    <property type="entry name" value="HLD_clamp_pol_III_delta"/>
    <property type="match status" value="1"/>
</dbReference>
<dbReference type="EMBL" id="JAPQFL010000005">
    <property type="protein sequence ID" value="MDD9328306.1"/>
    <property type="molecule type" value="Genomic_DNA"/>
</dbReference>
<reference evidence="12" key="2">
    <citation type="submission" date="2024-02" db="EMBL/GenBank/DDBJ databases">
        <title>Neisseria leonii sp. nov.</title>
        <authorList>
            <person name="Boutroux M."/>
            <person name="Favre-Rochex S."/>
            <person name="Gorgette O."/>
            <person name="Touak G."/>
            <person name="Muhle E."/>
            <person name="Chesneau O."/>
            <person name="Clermont D."/>
            <person name="Rahi P."/>
        </authorList>
    </citation>
    <scope>NUCLEOTIDE SEQUENCE</scope>
    <source>
        <strain evidence="12">51.81</strain>
    </source>
</reference>
<sequence>MAALPIEQLAVQTARGLQPLYVIHGEEDLLRVEALDSLRAAARVQGYANRESHSPEKQEDWQALLASAGSIGLFADLKLLEIHIPNGKPGKAGGEALQALAENLPPDTVVLVLLPKLDGTQLKSKWFSALAQAGLTVEARAVGTAALPQWIAARLKQHDLSIEAEALALFAERVEGNLLAAKQEIDKLALLYPPGYCVQTADAEQAVANVARFDVFQLAGAWMSGDAARTLRLLDGLEAEGEEPVLLLWAVAEDVRTLIRLAAALKQGQSVQSVRNTLRLWGDKQTLAPQALRRLTVARLMAALQECARIDRIIKGAENGEAWPAFRSLVGGLAV</sequence>
<evidence type="ECO:0000313" key="12">
    <source>
        <dbReference type="EMBL" id="WWY03035.1"/>
    </source>
</evidence>
<keyword evidence="3 11" id="KW-0808">Transferase</keyword>
<evidence type="ECO:0000259" key="10">
    <source>
        <dbReference type="Pfam" id="PF21694"/>
    </source>
</evidence>
<dbReference type="GO" id="GO:0009360">
    <property type="term" value="C:DNA polymerase III complex"/>
    <property type="evidence" value="ECO:0007669"/>
    <property type="project" value="InterPro"/>
</dbReference>
<comment type="catalytic activity">
    <reaction evidence="8">
        <text>DNA(n) + a 2'-deoxyribonucleoside 5'-triphosphate = DNA(n+1) + diphosphate</text>
        <dbReference type="Rhea" id="RHEA:22508"/>
        <dbReference type="Rhea" id="RHEA-COMP:17339"/>
        <dbReference type="Rhea" id="RHEA-COMP:17340"/>
        <dbReference type="ChEBI" id="CHEBI:33019"/>
        <dbReference type="ChEBI" id="CHEBI:61560"/>
        <dbReference type="ChEBI" id="CHEBI:173112"/>
        <dbReference type="EC" id="2.7.7.7"/>
    </reaction>
</comment>
<proteinExistence type="inferred from homology"/>
<dbReference type="GO" id="GO:0003677">
    <property type="term" value="F:DNA binding"/>
    <property type="evidence" value="ECO:0007669"/>
    <property type="project" value="InterPro"/>
</dbReference>
<evidence type="ECO:0000256" key="1">
    <source>
        <dbReference type="ARBA" id="ARBA00012417"/>
    </source>
</evidence>
<name>A0A9X4E5L2_9NEIS</name>
<keyword evidence="13" id="KW-1185">Reference proteome</keyword>
<comment type="similarity">
    <text evidence="7">Belongs to the DNA polymerase HolA subunit family.</text>
</comment>
<evidence type="ECO:0000259" key="9">
    <source>
        <dbReference type="Pfam" id="PF06144"/>
    </source>
</evidence>
<evidence type="ECO:0000256" key="4">
    <source>
        <dbReference type="ARBA" id="ARBA00022695"/>
    </source>
</evidence>
<keyword evidence="6" id="KW-0239">DNA-directed DNA polymerase</keyword>
<dbReference type="InterPro" id="IPR027417">
    <property type="entry name" value="P-loop_NTPase"/>
</dbReference>
<evidence type="ECO:0000256" key="5">
    <source>
        <dbReference type="ARBA" id="ARBA00022705"/>
    </source>
</evidence>
<evidence type="ECO:0000313" key="13">
    <source>
        <dbReference type="Proteomes" id="UP001149607"/>
    </source>
</evidence>
<keyword evidence="4 11" id="KW-0548">Nucleotidyltransferase</keyword>
<feature type="domain" description="DNA polymerase III delta subunit-like C-terminal" evidence="10">
    <location>
        <begin position="214"/>
        <end position="316"/>
    </location>
</feature>
<dbReference type="GO" id="GO:0003887">
    <property type="term" value="F:DNA-directed DNA polymerase activity"/>
    <property type="evidence" value="ECO:0007669"/>
    <property type="project" value="UniProtKB-KW"/>
</dbReference>
<dbReference type="EMBL" id="CP146598">
    <property type="protein sequence ID" value="WWY03035.1"/>
    <property type="molecule type" value="Genomic_DNA"/>
</dbReference>
<protein>
    <recommendedName>
        <fullName evidence="2">DNA polymerase III subunit delta</fullName>
        <ecNumber evidence="1">2.7.7.7</ecNumber>
    </recommendedName>
</protein>
<dbReference type="Pfam" id="PF06144">
    <property type="entry name" value="DNA_pol3_delta"/>
    <property type="match status" value="1"/>
</dbReference>
<evidence type="ECO:0000256" key="8">
    <source>
        <dbReference type="ARBA" id="ARBA00049244"/>
    </source>
</evidence>
<evidence type="ECO:0000256" key="7">
    <source>
        <dbReference type="ARBA" id="ARBA00034754"/>
    </source>
</evidence>
<dbReference type="NCBIfam" id="TIGR01128">
    <property type="entry name" value="holA"/>
    <property type="match status" value="1"/>
</dbReference>
<evidence type="ECO:0000313" key="11">
    <source>
        <dbReference type="EMBL" id="MDD9328306.1"/>
    </source>
</evidence>
<evidence type="ECO:0000256" key="2">
    <source>
        <dbReference type="ARBA" id="ARBA00017703"/>
    </source>
</evidence>
<accession>A0A9X4E5L2</accession>
<dbReference type="RefSeq" id="WP_274585402.1">
    <property type="nucleotide sequence ID" value="NZ_CP146598.1"/>
</dbReference>
<dbReference type="SUPFAM" id="SSF52540">
    <property type="entry name" value="P-loop containing nucleoside triphosphate hydrolases"/>
    <property type="match status" value="1"/>
</dbReference>
<dbReference type="SUPFAM" id="SSF48019">
    <property type="entry name" value="post-AAA+ oligomerization domain-like"/>
    <property type="match status" value="1"/>
</dbReference>
<gene>
    <name evidence="11" type="primary">holA</name>
    <name evidence="11" type="ORF">ORY91_001726</name>
    <name evidence="12" type="ORF">V9W64_10205</name>
</gene>
<dbReference type="Gene3D" id="1.10.8.60">
    <property type="match status" value="1"/>
</dbReference>